<evidence type="ECO:0000256" key="3">
    <source>
        <dbReference type="ARBA" id="ARBA00022989"/>
    </source>
</evidence>
<feature type="domain" description="Cyclic nucleotide-binding" evidence="7">
    <location>
        <begin position="411"/>
        <end position="508"/>
    </location>
</feature>
<keyword evidence="3 6" id="KW-1133">Transmembrane helix</keyword>
<keyword evidence="5" id="KW-0175">Coiled coil</keyword>
<dbReference type="InterPro" id="IPR051413">
    <property type="entry name" value="K/Na_HCN_channel"/>
</dbReference>
<dbReference type="PROSITE" id="PS50042">
    <property type="entry name" value="CNMP_BINDING_3"/>
    <property type="match status" value="1"/>
</dbReference>
<evidence type="ECO:0000259" key="7">
    <source>
        <dbReference type="PROSITE" id="PS50042"/>
    </source>
</evidence>
<dbReference type="Pfam" id="PF00520">
    <property type="entry name" value="Ion_trans"/>
    <property type="match status" value="1"/>
</dbReference>
<evidence type="ECO:0000256" key="4">
    <source>
        <dbReference type="ARBA" id="ARBA00023136"/>
    </source>
</evidence>
<proteinExistence type="predicted"/>
<dbReference type="GO" id="GO:0098855">
    <property type="term" value="C:HCN channel complex"/>
    <property type="evidence" value="ECO:0007669"/>
    <property type="project" value="TreeGrafter"/>
</dbReference>
<dbReference type="GO" id="GO:0005249">
    <property type="term" value="F:voltage-gated potassium channel activity"/>
    <property type="evidence" value="ECO:0007669"/>
    <property type="project" value="TreeGrafter"/>
</dbReference>
<reference evidence="8" key="1">
    <citation type="submission" date="2021-01" db="EMBL/GenBank/DDBJ databases">
        <authorList>
            <consortium name="Genoscope - CEA"/>
            <person name="William W."/>
        </authorList>
    </citation>
    <scope>NUCLEOTIDE SEQUENCE</scope>
</reference>
<feature type="transmembrane region" description="Helical" evidence="6">
    <location>
        <begin position="117"/>
        <end position="138"/>
    </location>
</feature>
<dbReference type="PANTHER" id="PTHR45689:SF5">
    <property type="entry name" value="I[[H]] CHANNEL, ISOFORM E"/>
    <property type="match status" value="1"/>
</dbReference>
<protein>
    <recommendedName>
        <fullName evidence="7">Cyclic nucleotide-binding domain-containing protein</fullName>
    </recommendedName>
</protein>
<dbReference type="GO" id="GO:0035725">
    <property type="term" value="P:sodium ion transmembrane transport"/>
    <property type="evidence" value="ECO:0007669"/>
    <property type="project" value="TreeGrafter"/>
</dbReference>
<comment type="subcellular location">
    <subcellularLocation>
        <location evidence="1">Membrane</location>
        <topology evidence="1">Multi-pass membrane protein</topology>
    </subcellularLocation>
</comment>
<keyword evidence="9" id="KW-1185">Reference proteome</keyword>
<dbReference type="InterPro" id="IPR000595">
    <property type="entry name" value="cNMP-bd_dom"/>
</dbReference>
<sequence>MTQVTQDPCLEYLDKAQDITQVQIQQQRQLITIISVNDKDARDIIYYLQDRQSIDLSKVSNWKKLKQFLWGLHEVSNPNSSFRIFWELISMIFIFIQMIQIPLVLTYSVELSDGFLAFNQFMDVFFYIDMLLNFKLAYYDRGEIIFDRKLIAINYLKLWFWLDFLAILPYDQMFSGEDSSTQLFKIVRLFKFIKIIRLLRVLKISKILQKLEESFTLAQTFQAVIQFLKIACMILSIAHWIACIWNIIEYADEQVSITWMKKYGIADADWEIKYISAFYFSVTTMITVGYGDINANTQAEMIFAVFAMVLASGIFGYSMSSFMQIIEGEDEKIQEQRIQNSKIVRFHFIQSNQIYQIKKYPQRIVEQKWLAGSAQIARNYEQYVLRSLSANLKTEIVCLLNGRILHKVQLFSKEFTPQLINKLVYVLNEQILGPEEYVFKENSFENDKVYFIQNGQINICLTQRETLIKTLQKGEYFGEIGFFGRKPRSASAKTVDFVNVMSLKRTDLWDAAKPLESDLLKLYYMKDCLEVENNLKPLKLRCYICDRPHHISRNCTVFHYRASRKNIIFEYFSHQNSRIRLFQRREKNKKKVNINQLQNLIEQYQINQNRNEKQSKNNANNYIFEDVKIACDIDHLKEYPDFYNEFNISNVAQNINFYASLTLLQMEEEKRKLKANLRLNQKRLKNQTLAPRQSKMTLGNIENLVNIYENYQSLSSKNSINFIERSKSKSKRLLDIQSQKHMTRRSFTNSIQKYFEQFNKQPSFVEKCILTKHKRISSQTRFVSNCQAELNIFRRETYMKKLIPELLLNFNLKQPQF</sequence>
<comment type="caution">
    <text evidence="8">The sequence shown here is derived from an EMBL/GenBank/DDBJ whole genome shotgun (WGS) entry which is preliminary data.</text>
</comment>
<feature type="transmembrane region" description="Helical" evidence="6">
    <location>
        <begin position="150"/>
        <end position="170"/>
    </location>
</feature>
<dbReference type="OrthoDB" id="417811at2759"/>
<dbReference type="Pfam" id="PF00027">
    <property type="entry name" value="cNMP_binding"/>
    <property type="match status" value="1"/>
</dbReference>
<keyword evidence="2 6" id="KW-0812">Transmembrane</keyword>
<dbReference type="CDD" id="cd00038">
    <property type="entry name" value="CAP_ED"/>
    <property type="match status" value="1"/>
</dbReference>
<dbReference type="SMART" id="SM00100">
    <property type="entry name" value="cNMP"/>
    <property type="match status" value="1"/>
</dbReference>
<dbReference type="EMBL" id="CAJJDN010000058">
    <property type="protein sequence ID" value="CAD8091703.1"/>
    <property type="molecule type" value="Genomic_DNA"/>
</dbReference>
<dbReference type="Proteomes" id="UP000692954">
    <property type="component" value="Unassembled WGS sequence"/>
</dbReference>
<accession>A0A8S1NQ21</accession>
<feature type="transmembrane region" description="Helical" evidence="6">
    <location>
        <begin position="302"/>
        <end position="326"/>
    </location>
</feature>
<dbReference type="PANTHER" id="PTHR45689">
    <property type="entry name" value="I[[H]] CHANNEL, ISOFORM E"/>
    <property type="match status" value="1"/>
</dbReference>
<dbReference type="InterPro" id="IPR005821">
    <property type="entry name" value="Ion_trans_dom"/>
</dbReference>
<dbReference type="GO" id="GO:0003254">
    <property type="term" value="P:regulation of membrane depolarization"/>
    <property type="evidence" value="ECO:0007669"/>
    <property type="project" value="TreeGrafter"/>
</dbReference>
<dbReference type="AlphaFoldDB" id="A0A8S1NQ21"/>
<feature type="coiled-coil region" evidence="5">
    <location>
        <begin position="587"/>
        <end position="617"/>
    </location>
</feature>
<evidence type="ECO:0000313" key="8">
    <source>
        <dbReference type="EMBL" id="CAD8091703.1"/>
    </source>
</evidence>
<feature type="transmembrane region" description="Helical" evidence="6">
    <location>
        <begin position="84"/>
        <end position="105"/>
    </location>
</feature>
<name>A0A8S1NQ21_9CILI</name>
<evidence type="ECO:0000256" key="5">
    <source>
        <dbReference type="SAM" id="Coils"/>
    </source>
</evidence>
<evidence type="ECO:0000256" key="1">
    <source>
        <dbReference type="ARBA" id="ARBA00004141"/>
    </source>
</evidence>
<evidence type="ECO:0000256" key="2">
    <source>
        <dbReference type="ARBA" id="ARBA00022692"/>
    </source>
</evidence>
<organism evidence="8 9">
    <name type="scientific">Paramecium sonneborni</name>
    <dbReference type="NCBI Taxonomy" id="65129"/>
    <lineage>
        <taxon>Eukaryota</taxon>
        <taxon>Sar</taxon>
        <taxon>Alveolata</taxon>
        <taxon>Ciliophora</taxon>
        <taxon>Intramacronucleata</taxon>
        <taxon>Oligohymenophorea</taxon>
        <taxon>Peniculida</taxon>
        <taxon>Parameciidae</taxon>
        <taxon>Paramecium</taxon>
    </lineage>
</organism>
<evidence type="ECO:0000256" key="6">
    <source>
        <dbReference type="SAM" id="Phobius"/>
    </source>
</evidence>
<feature type="transmembrane region" description="Helical" evidence="6">
    <location>
        <begin position="223"/>
        <end position="248"/>
    </location>
</feature>
<keyword evidence="4 6" id="KW-0472">Membrane</keyword>
<evidence type="ECO:0000313" key="9">
    <source>
        <dbReference type="Proteomes" id="UP000692954"/>
    </source>
</evidence>
<gene>
    <name evidence="8" type="ORF">PSON_ATCC_30995.1.T0580012</name>
</gene>